<evidence type="ECO:0000256" key="2">
    <source>
        <dbReference type="ARBA" id="ARBA00012587"/>
    </source>
</evidence>
<evidence type="ECO:0000259" key="6">
    <source>
        <dbReference type="SMART" id="SM00925"/>
    </source>
</evidence>
<dbReference type="InterPro" id="IPR036908">
    <property type="entry name" value="RlpA-like_sf"/>
</dbReference>
<dbReference type="GO" id="GO:0019867">
    <property type="term" value="C:outer membrane"/>
    <property type="evidence" value="ECO:0007669"/>
    <property type="project" value="InterPro"/>
</dbReference>
<dbReference type="Pfam" id="PF03562">
    <property type="entry name" value="MltA"/>
    <property type="match status" value="1"/>
</dbReference>
<dbReference type="SUPFAM" id="SSF50685">
    <property type="entry name" value="Barwin-like endoglucanases"/>
    <property type="match status" value="1"/>
</dbReference>
<evidence type="ECO:0000256" key="3">
    <source>
        <dbReference type="ARBA" id="ARBA00023239"/>
    </source>
</evidence>
<dbReference type="GO" id="GO:0071555">
    <property type="term" value="P:cell wall organization"/>
    <property type="evidence" value="ECO:0007669"/>
    <property type="project" value="UniProtKB-KW"/>
</dbReference>
<gene>
    <name evidence="7" type="ORF">GCM10011390_27660</name>
</gene>
<keyword evidence="3" id="KW-0456">Lyase</keyword>
<dbReference type="PANTHER" id="PTHR30124">
    <property type="entry name" value="MEMBRANE-BOUND LYTIC MUREIN TRANSGLYCOSYLASE A"/>
    <property type="match status" value="1"/>
</dbReference>
<name>A0A916ZQE1_9HYPH</name>
<dbReference type="SMART" id="SM00925">
    <property type="entry name" value="MltA"/>
    <property type="match status" value="1"/>
</dbReference>
<evidence type="ECO:0000313" key="7">
    <source>
        <dbReference type="EMBL" id="GGE07093.1"/>
    </source>
</evidence>
<dbReference type="GO" id="GO:0009254">
    <property type="term" value="P:peptidoglycan turnover"/>
    <property type="evidence" value="ECO:0007669"/>
    <property type="project" value="InterPro"/>
</dbReference>
<proteinExistence type="predicted"/>
<reference evidence="7" key="2">
    <citation type="submission" date="2020-09" db="EMBL/GenBank/DDBJ databases">
        <authorList>
            <person name="Sun Q."/>
            <person name="Zhou Y."/>
        </authorList>
    </citation>
    <scope>NUCLEOTIDE SEQUENCE</scope>
    <source>
        <strain evidence="7">CGMCC 1.15367</strain>
    </source>
</reference>
<dbReference type="Proteomes" id="UP000644699">
    <property type="component" value="Unassembled WGS sequence"/>
</dbReference>
<dbReference type="EMBL" id="BMIQ01000004">
    <property type="protein sequence ID" value="GGE07093.1"/>
    <property type="molecule type" value="Genomic_DNA"/>
</dbReference>
<keyword evidence="8" id="KW-1185">Reference proteome</keyword>
<evidence type="ECO:0000256" key="1">
    <source>
        <dbReference type="ARBA" id="ARBA00001420"/>
    </source>
</evidence>
<dbReference type="GO" id="GO:0008933">
    <property type="term" value="F:peptidoglycan lytic transglycosylase activity"/>
    <property type="evidence" value="ECO:0007669"/>
    <property type="project" value="TreeGrafter"/>
</dbReference>
<dbReference type="PIRSF" id="PIRSF019422">
    <property type="entry name" value="MltA"/>
    <property type="match status" value="1"/>
</dbReference>
<dbReference type="AlphaFoldDB" id="A0A916ZQE1"/>
<evidence type="ECO:0000256" key="4">
    <source>
        <dbReference type="ARBA" id="ARBA00023316"/>
    </source>
</evidence>
<dbReference type="InterPro" id="IPR005300">
    <property type="entry name" value="MltA_B"/>
</dbReference>
<dbReference type="Gene3D" id="2.40.240.50">
    <property type="entry name" value="Barwin-like endoglucanases"/>
    <property type="match status" value="1"/>
</dbReference>
<evidence type="ECO:0000313" key="8">
    <source>
        <dbReference type="Proteomes" id="UP000644699"/>
    </source>
</evidence>
<feature type="domain" description="Lytic transglycosylase MltA" evidence="6">
    <location>
        <begin position="100"/>
        <end position="258"/>
    </location>
</feature>
<dbReference type="CDD" id="cd14485">
    <property type="entry name" value="mltA_like_LT_A"/>
    <property type="match status" value="1"/>
</dbReference>
<dbReference type="CDD" id="cd14668">
    <property type="entry name" value="mlta_B"/>
    <property type="match status" value="1"/>
</dbReference>
<sequence length="365" mass="39996">MLTAFSKRRFAELPGWEAADHALAFAAFRRSAARFLDGEAKTGTLGIAAEAYRDAARAALGDAGGTARSFFETWFTPAFVVPKPEDPAARGFCTAYYEPEVEARLRPDAIFRYPLYRVPPDLVKVDDVSRPAGLDPYFRFARRRPDGLLDEYPDRGAIEAGFLDGQGLEIAWLADPVEAFFIHVQGSARLALPDGRRLRVTYAAKTGHRFTAVGRVLVEEGELTLAEADMDGIRAWLAAHPERLRALFDRNRSFIFFREAEVEDESLGPVAAAKVPLTPMASIAVDRELHTFGTPFFIDAPTLELGGAPFRRLMIAQDTGSAILGRARADIFIGSGADAGSAAGRVRHPGDFFVLLPRDLADRLP</sequence>
<comment type="catalytic activity">
    <reaction evidence="1">
        <text>Exolytic cleavage of the (1-&gt;4)-beta-glycosidic linkage between N-acetylmuramic acid (MurNAc) and N-acetylglucosamine (GlcNAc) residues in peptidoglycan, from either the reducing or the non-reducing ends of the peptidoglycan chains, with concomitant formation of a 1,6-anhydrobond in the MurNAc residue.</text>
        <dbReference type="EC" id="4.2.2.n1"/>
    </reaction>
</comment>
<dbReference type="PANTHER" id="PTHR30124:SF0">
    <property type="entry name" value="MEMBRANE-BOUND LYTIC MUREIN TRANSGLYCOSYLASE A"/>
    <property type="match status" value="1"/>
</dbReference>
<accession>A0A916ZQE1</accession>
<comment type="caution">
    <text evidence="7">The sequence shown here is derived from an EMBL/GenBank/DDBJ whole genome shotgun (WGS) entry which is preliminary data.</text>
</comment>
<dbReference type="InterPro" id="IPR026044">
    <property type="entry name" value="MltA"/>
</dbReference>
<dbReference type="InterPro" id="IPR010611">
    <property type="entry name" value="3D_dom"/>
</dbReference>
<dbReference type="EC" id="4.2.2.n1" evidence="2"/>
<dbReference type="Pfam" id="PF06725">
    <property type="entry name" value="3D"/>
    <property type="match status" value="1"/>
</dbReference>
<evidence type="ECO:0000256" key="5">
    <source>
        <dbReference type="ARBA" id="ARBA00030918"/>
    </source>
</evidence>
<protein>
    <recommendedName>
        <fullName evidence="2">peptidoglycan lytic exotransglycosylase</fullName>
        <ecNumber evidence="2">4.2.2.n1</ecNumber>
    </recommendedName>
    <alternativeName>
        <fullName evidence="5">Murein hydrolase A</fullName>
    </alternativeName>
</protein>
<dbReference type="Gene3D" id="2.40.40.10">
    <property type="entry name" value="RlpA-like domain"/>
    <property type="match status" value="1"/>
</dbReference>
<dbReference type="GO" id="GO:0009253">
    <property type="term" value="P:peptidoglycan catabolic process"/>
    <property type="evidence" value="ECO:0007669"/>
    <property type="project" value="TreeGrafter"/>
</dbReference>
<keyword evidence="4" id="KW-0961">Cell wall biogenesis/degradation</keyword>
<dbReference type="GO" id="GO:0004553">
    <property type="term" value="F:hydrolase activity, hydrolyzing O-glycosyl compounds"/>
    <property type="evidence" value="ECO:0007669"/>
    <property type="project" value="InterPro"/>
</dbReference>
<organism evidence="7 8">
    <name type="scientific">Aureimonas endophytica</name>
    <dbReference type="NCBI Taxonomy" id="2027858"/>
    <lineage>
        <taxon>Bacteria</taxon>
        <taxon>Pseudomonadati</taxon>
        <taxon>Pseudomonadota</taxon>
        <taxon>Alphaproteobacteria</taxon>
        <taxon>Hyphomicrobiales</taxon>
        <taxon>Aurantimonadaceae</taxon>
        <taxon>Aureimonas</taxon>
    </lineage>
</organism>
<reference evidence="7" key="1">
    <citation type="journal article" date="2014" name="Int. J. Syst. Evol. Microbiol.">
        <title>Complete genome sequence of Corynebacterium casei LMG S-19264T (=DSM 44701T), isolated from a smear-ripened cheese.</title>
        <authorList>
            <consortium name="US DOE Joint Genome Institute (JGI-PGF)"/>
            <person name="Walter F."/>
            <person name="Albersmeier A."/>
            <person name="Kalinowski J."/>
            <person name="Ruckert C."/>
        </authorList>
    </citation>
    <scope>NUCLEOTIDE SEQUENCE</scope>
    <source>
        <strain evidence="7">CGMCC 1.15367</strain>
    </source>
</reference>